<dbReference type="FunFam" id="3.30.1370.10:FF:000038">
    <property type="entry name" value="exosome complex component RRP40"/>
    <property type="match status" value="1"/>
</dbReference>
<keyword evidence="4" id="KW-0963">Cytoplasm</keyword>
<dbReference type="GO" id="GO:0000176">
    <property type="term" value="C:nuclear exosome (RNase complex)"/>
    <property type="evidence" value="ECO:0007669"/>
    <property type="project" value="TreeGrafter"/>
</dbReference>
<evidence type="ECO:0000256" key="1">
    <source>
        <dbReference type="ARBA" id="ARBA00004496"/>
    </source>
</evidence>
<evidence type="ECO:0000256" key="10">
    <source>
        <dbReference type="ARBA" id="ARBA00069899"/>
    </source>
</evidence>
<dbReference type="GO" id="GO:0010468">
    <property type="term" value="P:regulation of gene expression"/>
    <property type="evidence" value="ECO:0007669"/>
    <property type="project" value="UniProtKB-ARBA"/>
</dbReference>
<proteinExistence type="inferred from homology"/>
<evidence type="ECO:0000256" key="2">
    <source>
        <dbReference type="ARBA" id="ARBA00004604"/>
    </source>
</evidence>
<comment type="similarity">
    <text evidence="3">Belongs to the RRP40 family.</text>
</comment>
<feature type="domain" description="Exosome complex exonuclease Rrp40 N-terminal" evidence="12">
    <location>
        <begin position="38"/>
        <end position="75"/>
    </location>
</feature>
<dbReference type="GO" id="GO:0071034">
    <property type="term" value="P:CUT catabolic process"/>
    <property type="evidence" value="ECO:0007669"/>
    <property type="project" value="TreeGrafter"/>
</dbReference>
<dbReference type="InterPro" id="IPR049469">
    <property type="entry name" value="RRP40_KH-I"/>
</dbReference>
<dbReference type="Gene3D" id="2.40.50.140">
    <property type="entry name" value="Nucleic acid-binding proteins"/>
    <property type="match status" value="1"/>
</dbReference>
<evidence type="ECO:0000259" key="11">
    <source>
        <dbReference type="Pfam" id="PF15985"/>
    </source>
</evidence>
<accession>A0A913ZZN2</accession>
<evidence type="ECO:0000256" key="5">
    <source>
        <dbReference type="ARBA" id="ARBA00022552"/>
    </source>
</evidence>
<dbReference type="GO" id="GO:0071051">
    <property type="term" value="P:poly(A)-dependent snoRNA 3'-end processing"/>
    <property type="evidence" value="ECO:0007669"/>
    <property type="project" value="TreeGrafter"/>
</dbReference>
<keyword evidence="8" id="KW-0539">Nucleus</keyword>
<dbReference type="Pfam" id="PF15985">
    <property type="entry name" value="KH_6"/>
    <property type="match status" value="1"/>
</dbReference>
<dbReference type="AlphaFoldDB" id="A0A913ZZN2"/>
<sequence length="251" mass="27155">MAPPREETVESKSSENLRVLPGDDLSDVFISTRGSKFRLGPGLRQEGETVVACKCGILRKKEPNDVFWIDNHQKRYVPVKGETVLGIVVGKAGDVFKVDIGGSVPATLSYLAFEGATKRNRPNVAIGDVVFGRLLVANRDMEPELVCMDSAGRSGGLGIMSDGGFMFQCSLGLVRKMLSPKCTLVKQLGQVMPVELAAGMNGRIWLRGKTVSSTITAMNAISSAEFMTESEIRLMVHRLQDSVSGMWSGIS</sequence>
<dbReference type="Pfam" id="PF18311">
    <property type="entry name" value="Rrp40_N"/>
    <property type="match status" value="1"/>
</dbReference>
<dbReference type="InterPro" id="IPR036612">
    <property type="entry name" value="KH_dom_type_1_sf"/>
</dbReference>
<dbReference type="RefSeq" id="XP_038056526.1">
    <property type="nucleotide sequence ID" value="XM_038200598.1"/>
</dbReference>
<dbReference type="EnsemblMetazoa" id="XM_038200598.1">
    <property type="protein sequence ID" value="XP_038056526.1"/>
    <property type="gene ID" value="LOC119728380"/>
</dbReference>
<dbReference type="OMA" id="SYMAFPN"/>
<protein>
    <recommendedName>
        <fullName evidence="10">Exosome complex component RRP40</fullName>
    </recommendedName>
    <alternativeName>
        <fullName evidence="9">Ribosomal RNA-processing protein 40</fullName>
    </alternativeName>
</protein>
<dbReference type="GO" id="GO:0071038">
    <property type="term" value="P:TRAMP-dependent tRNA surveillance pathway"/>
    <property type="evidence" value="ECO:0007669"/>
    <property type="project" value="TreeGrafter"/>
</dbReference>
<keyword evidence="14" id="KW-1185">Reference proteome</keyword>
<dbReference type="InterPro" id="IPR037319">
    <property type="entry name" value="Rrp40_S1"/>
</dbReference>
<dbReference type="GO" id="GO:0071035">
    <property type="term" value="P:nuclear polyadenylation-dependent rRNA catabolic process"/>
    <property type="evidence" value="ECO:0007669"/>
    <property type="project" value="TreeGrafter"/>
</dbReference>
<keyword evidence="7" id="KW-0694">RNA-binding</keyword>
<feature type="domain" description="K Homology" evidence="11">
    <location>
        <begin position="164"/>
        <end position="211"/>
    </location>
</feature>
<dbReference type="GO" id="GO:0034475">
    <property type="term" value="P:U4 snRNA 3'-end processing"/>
    <property type="evidence" value="ECO:0007669"/>
    <property type="project" value="TreeGrafter"/>
</dbReference>
<evidence type="ECO:0000256" key="3">
    <source>
        <dbReference type="ARBA" id="ARBA00007841"/>
    </source>
</evidence>
<dbReference type="GO" id="GO:0003723">
    <property type="term" value="F:RNA binding"/>
    <property type="evidence" value="ECO:0007669"/>
    <property type="project" value="UniProtKB-KW"/>
</dbReference>
<evidence type="ECO:0000256" key="4">
    <source>
        <dbReference type="ARBA" id="ARBA00022490"/>
    </source>
</evidence>
<name>A0A913ZZN2_PATMI</name>
<dbReference type="InterPro" id="IPR004088">
    <property type="entry name" value="KH_dom_type_1"/>
</dbReference>
<dbReference type="InterPro" id="IPR012340">
    <property type="entry name" value="NA-bd_OB-fold"/>
</dbReference>
<dbReference type="GO" id="GO:0000177">
    <property type="term" value="C:cytoplasmic exosome (RNase complex)"/>
    <property type="evidence" value="ECO:0007669"/>
    <property type="project" value="TreeGrafter"/>
</dbReference>
<organism evidence="13 14">
    <name type="scientific">Patiria miniata</name>
    <name type="common">Bat star</name>
    <name type="synonym">Asterina miniata</name>
    <dbReference type="NCBI Taxonomy" id="46514"/>
    <lineage>
        <taxon>Eukaryota</taxon>
        <taxon>Metazoa</taxon>
        <taxon>Echinodermata</taxon>
        <taxon>Eleutherozoa</taxon>
        <taxon>Asterozoa</taxon>
        <taxon>Asteroidea</taxon>
        <taxon>Valvatacea</taxon>
        <taxon>Valvatida</taxon>
        <taxon>Asterinidae</taxon>
        <taxon>Patiria</taxon>
    </lineage>
</organism>
<evidence type="ECO:0000313" key="13">
    <source>
        <dbReference type="EnsemblMetazoa" id="XP_038056526.1"/>
    </source>
</evidence>
<reference evidence="13" key="1">
    <citation type="submission" date="2022-11" db="UniProtKB">
        <authorList>
            <consortium name="EnsemblMetazoa"/>
        </authorList>
    </citation>
    <scope>IDENTIFICATION</scope>
</reference>
<dbReference type="OrthoDB" id="340500at2759"/>
<dbReference type="PANTHER" id="PTHR21321:SF1">
    <property type="entry name" value="EXOSOME COMPLEX COMPONENT RRP40"/>
    <property type="match status" value="1"/>
</dbReference>
<dbReference type="GO" id="GO:0005730">
    <property type="term" value="C:nucleolus"/>
    <property type="evidence" value="ECO:0007669"/>
    <property type="project" value="UniProtKB-SubCell"/>
</dbReference>
<dbReference type="SUPFAM" id="SSF110324">
    <property type="entry name" value="Ribosomal L27 protein-like"/>
    <property type="match status" value="1"/>
</dbReference>
<dbReference type="FunFam" id="2.40.50.140:FF:000112">
    <property type="entry name" value="Exosome complex component RRP40"/>
    <property type="match status" value="1"/>
</dbReference>
<evidence type="ECO:0000256" key="9">
    <source>
        <dbReference type="ARBA" id="ARBA00030615"/>
    </source>
</evidence>
<evidence type="ECO:0000313" key="14">
    <source>
        <dbReference type="Proteomes" id="UP000887568"/>
    </source>
</evidence>
<dbReference type="CDD" id="cd05790">
    <property type="entry name" value="S1_Rrp40"/>
    <property type="match status" value="1"/>
</dbReference>
<dbReference type="Pfam" id="PF21262">
    <property type="entry name" value="RRP40_S1"/>
    <property type="match status" value="1"/>
</dbReference>
<dbReference type="Gene3D" id="3.30.1370.10">
    <property type="entry name" value="K Homology domain, type 1"/>
    <property type="match status" value="1"/>
</dbReference>
<dbReference type="CDD" id="cd22526">
    <property type="entry name" value="KH-I_Rrp40"/>
    <property type="match status" value="1"/>
</dbReference>
<dbReference type="InterPro" id="IPR041054">
    <property type="entry name" value="Rrp40_N_euk"/>
</dbReference>
<evidence type="ECO:0000256" key="8">
    <source>
        <dbReference type="ARBA" id="ARBA00023242"/>
    </source>
</evidence>
<dbReference type="GeneID" id="119728380"/>
<keyword evidence="6" id="KW-0271">Exosome</keyword>
<evidence type="ECO:0000256" key="6">
    <source>
        <dbReference type="ARBA" id="ARBA00022835"/>
    </source>
</evidence>
<dbReference type="InterPro" id="IPR026699">
    <property type="entry name" value="Exosome_RNA_bind1/RRP40/RRP4"/>
</dbReference>
<dbReference type="SUPFAM" id="SSF54791">
    <property type="entry name" value="Eukaryotic type KH-domain (KH-domain type I)"/>
    <property type="match status" value="1"/>
</dbReference>
<comment type="subcellular location">
    <subcellularLocation>
        <location evidence="1">Cytoplasm</location>
    </subcellularLocation>
    <subcellularLocation>
        <location evidence="2">Nucleus</location>
        <location evidence="2">Nucleolus</location>
    </subcellularLocation>
</comment>
<evidence type="ECO:0000256" key="7">
    <source>
        <dbReference type="ARBA" id="ARBA00022884"/>
    </source>
</evidence>
<dbReference type="CTD" id="51010"/>
<dbReference type="PANTHER" id="PTHR21321">
    <property type="entry name" value="PNAS-3 RELATED"/>
    <property type="match status" value="1"/>
</dbReference>
<dbReference type="SUPFAM" id="SSF50249">
    <property type="entry name" value="Nucleic acid-binding proteins"/>
    <property type="match status" value="1"/>
</dbReference>
<dbReference type="Proteomes" id="UP000887568">
    <property type="component" value="Unplaced"/>
</dbReference>
<dbReference type="Gene3D" id="2.40.50.100">
    <property type="match status" value="1"/>
</dbReference>
<keyword evidence="5" id="KW-0698">rRNA processing</keyword>
<evidence type="ECO:0000259" key="12">
    <source>
        <dbReference type="Pfam" id="PF18311"/>
    </source>
</evidence>
<dbReference type="GO" id="GO:0000467">
    <property type="term" value="P:exonucleolytic trimming to generate mature 3'-end of 5.8S rRNA from tricistronic rRNA transcript (SSU-rRNA, 5.8S rRNA, LSU-rRNA)"/>
    <property type="evidence" value="ECO:0007669"/>
    <property type="project" value="TreeGrafter"/>
</dbReference>